<dbReference type="EMBL" id="FQVU01000002">
    <property type="protein sequence ID" value="SHG10478.1"/>
    <property type="molecule type" value="Genomic_DNA"/>
</dbReference>
<dbReference type="SUPFAM" id="SSF55811">
    <property type="entry name" value="Nudix"/>
    <property type="match status" value="1"/>
</dbReference>
<gene>
    <name evidence="8" type="ORF">SAMN05443575_1383</name>
</gene>
<keyword evidence="5" id="KW-0460">Magnesium</keyword>
<dbReference type="InterPro" id="IPR000086">
    <property type="entry name" value="NUDIX_hydrolase_dom"/>
</dbReference>
<feature type="domain" description="Nudix hydrolase" evidence="7">
    <location>
        <begin position="27"/>
        <end position="166"/>
    </location>
</feature>
<protein>
    <submittedName>
        <fullName evidence="8">ADP-ribose pyrophosphatase YjhB, NUDIX family</fullName>
    </submittedName>
</protein>
<keyword evidence="4" id="KW-0378">Hydrolase</keyword>
<keyword evidence="9" id="KW-1185">Reference proteome</keyword>
<dbReference type="STRING" id="1206085.SAMN05443575_1383"/>
<accession>A0A1M5H3J6</accession>
<dbReference type="InterPro" id="IPR045121">
    <property type="entry name" value="CoAse"/>
</dbReference>
<sequence length="210" mass="22311">MRTLADAAGRLRGEDLSRFLPPDDGSGRPSAVLIALAEVADGPSVLLIERAADLRKHAGQVAFPGGSLDPTDDSLDAAALREAQEEVGLDPASVRLVADLPAIFIPVSGFVVTPVLAWWEHPHEVRPVDAGEVARVALVPLAALADPANRFRVHHPSGFSGPGFEVPAAGGLFVWGFTAGLLDRLLEFGGWARPWDTTLTRPLPAAMRRR</sequence>
<evidence type="ECO:0000256" key="5">
    <source>
        <dbReference type="ARBA" id="ARBA00022842"/>
    </source>
</evidence>
<proteinExistence type="predicted"/>
<dbReference type="Proteomes" id="UP000186132">
    <property type="component" value="Unassembled WGS sequence"/>
</dbReference>
<evidence type="ECO:0000256" key="1">
    <source>
        <dbReference type="ARBA" id="ARBA00001936"/>
    </source>
</evidence>
<dbReference type="PANTHER" id="PTHR12992:SF11">
    <property type="entry name" value="MITOCHONDRIAL COENZYME A DIPHOSPHATASE NUDT8"/>
    <property type="match status" value="1"/>
</dbReference>
<evidence type="ECO:0000256" key="4">
    <source>
        <dbReference type="ARBA" id="ARBA00022801"/>
    </source>
</evidence>
<evidence type="ECO:0000256" key="2">
    <source>
        <dbReference type="ARBA" id="ARBA00001946"/>
    </source>
</evidence>
<dbReference type="PROSITE" id="PS51462">
    <property type="entry name" value="NUDIX"/>
    <property type="match status" value="1"/>
</dbReference>
<name>A0A1M5H3J6_9ACTN</name>
<evidence type="ECO:0000313" key="8">
    <source>
        <dbReference type="EMBL" id="SHG10478.1"/>
    </source>
</evidence>
<dbReference type="CDD" id="cd03426">
    <property type="entry name" value="NUDIX_CoAse_Nudt7"/>
    <property type="match status" value="1"/>
</dbReference>
<keyword evidence="3" id="KW-0479">Metal-binding</keyword>
<comment type="cofactor">
    <cofactor evidence="2">
        <name>Mg(2+)</name>
        <dbReference type="ChEBI" id="CHEBI:18420"/>
    </cofactor>
</comment>
<dbReference type="GO" id="GO:0010945">
    <property type="term" value="F:coenzyme A diphosphatase activity"/>
    <property type="evidence" value="ECO:0007669"/>
    <property type="project" value="InterPro"/>
</dbReference>
<reference evidence="8 9" key="1">
    <citation type="submission" date="2016-11" db="EMBL/GenBank/DDBJ databases">
        <authorList>
            <person name="Jaros S."/>
            <person name="Januszkiewicz K."/>
            <person name="Wedrychowicz H."/>
        </authorList>
    </citation>
    <scope>NUCLEOTIDE SEQUENCE [LARGE SCALE GENOMIC DNA]</scope>
    <source>
        <strain evidence="8 9">DSM 45627</strain>
    </source>
</reference>
<evidence type="ECO:0000259" key="7">
    <source>
        <dbReference type="PROSITE" id="PS51462"/>
    </source>
</evidence>
<dbReference type="Gene3D" id="3.90.79.10">
    <property type="entry name" value="Nucleoside Triphosphate Pyrophosphohydrolase"/>
    <property type="match status" value="1"/>
</dbReference>
<dbReference type="PANTHER" id="PTHR12992">
    <property type="entry name" value="NUDIX HYDROLASE"/>
    <property type="match status" value="1"/>
</dbReference>
<dbReference type="AlphaFoldDB" id="A0A1M5H3J6"/>
<keyword evidence="6" id="KW-0464">Manganese</keyword>
<evidence type="ECO:0000256" key="6">
    <source>
        <dbReference type="ARBA" id="ARBA00023211"/>
    </source>
</evidence>
<organism evidence="8 9">
    <name type="scientific">Jatrophihabitans endophyticus</name>
    <dbReference type="NCBI Taxonomy" id="1206085"/>
    <lineage>
        <taxon>Bacteria</taxon>
        <taxon>Bacillati</taxon>
        <taxon>Actinomycetota</taxon>
        <taxon>Actinomycetes</taxon>
        <taxon>Jatrophihabitantales</taxon>
        <taxon>Jatrophihabitantaceae</taxon>
        <taxon>Jatrophihabitans</taxon>
    </lineage>
</organism>
<evidence type="ECO:0000256" key="3">
    <source>
        <dbReference type="ARBA" id="ARBA00022723"/>
    </source>
</evidence>
<dbReference type="InterPro" id="IPR015797">
    <property type="entry name" value="NUDIX_hydrolase-like_dom_sf"/>
</dbReference>
<evidence type="ECO:0000313" key="9">
    <source>
        <dbReference type="Proteomes" id="UP000186132"/>
    </source>
</evidence>
<dbReference type="GO" id="GO:0046872">
    <property type="term" value="F:metal ion binding"/>
    <property type="evidence" value="ECO:0007669"/>
    <property type="project" value="UniProtKB-KW"/>
</dbReference>
<dbReference type="Pfam" id="PF00293">
    <property type="entry name" value="NUDIX"/>
    <property type="match status" value="1"/>
</dbReference>
<comment type="cofactor">
    <cofactor evidence="1">
        <name>Mn(2+)</name>
        <dbReference type="ChEBI" id="CHEBI:29035"/>
    </cofactor>
</comment>